<proteinExistence type="predicted"/>
<protein>
    <submittedName>
        <fullName evidence="2">Uncharacterized protein</fullName>
    </submittedName>
</protein>
<dbReference type="Proteomes" id="UP000652761">
    <property type="component" value="Unassembled WGS sequence"/>
</dbReference>
<organism evidence="2 3">
    <name type="scientific">Colocasia esculenta</name>
    <name type="common">Wild taro</name>
    <name type="synonym">Arum esculentum</name>
    <dbReference type="NCBI Taxonomy" id="4460"/>
    <lineage>
        <taxon>Eukaryota</taxon>
        <taxon>Viridiplantae</taxon>
        <taxon>Streptophyta</taxon>
        <taxon>Embryophyta</taxon>
        <taxon>Tracheophyta</taxon>
        <taxon>Spermatophyta</taxon>
        <taxon>Magnoliopsida</taxon>
        <taxon>Liliopsida</taxon>
        <taxon>Araceae</taxon>
        <taxon>Aroideae</taxon>
        <taxon>Colocasieae</taxon>
        <taxon>Colocasia</taxon>
    </lineage>
</organism>
<feature type="region of interest" description="Disordered" evidence="1">
    <location>
        <begin position="1"/>
        <end position="23"/>
    </location>
</feature>
<feature type="compositionally biased region" description="Basic and acidic residues" evidence="1">
    <location>
        <begin position="10"/>
        <end position="23"/>
    </location>
</feature>
<evidence type="ECO:0000256" key="1">
    <source>
        <dbReference type="SAM" id="MobiDB-lite"/>
    </source>
</evidence>
<reference evidence="2" key="1">
    <citation type="submission" date="2017-07" db="EMBL/GenBank/DDBJ databases">
        <title>Taro Niue Genome Assembly and Annotation.</title>
        <authorList>
            <person name="Atibalentja N."/>
            <person name="Keating K."/>
            <person name="Fields C.J."/>
        </authorList>
    </citation>
    <scope>NUCLEOTIDE SEQUENCE</scope>
    <source>
        <strain evidence="2">Niue_2</strain>
        <tissue evidence="2">Leaf</tissue>
    </source>
</reference>
<keyword evidence="3" id="KW-1185">Reference proteome</keyword>
<gene>
    <name evidence="2" type="ORF">Taro_028702</name>
</gene>
<evidence type="ECO:0000313" key="2">
    <source>
        <dbReference type="EMBL" id="MQL96036.1"/>
    </source>
</evidence>
<sequence length="105" mass="11603">VLRSSAGPDGNRRRSGRAEMEFPKRASALEKRWSVTNSEGARTGGNWACNGGLRHEDNEATTKLHASIPLAIVSMFLAVEEECRYAGVTIHMLGDKVKRKVTNYE</sequence>
<accession>A0A843VLV3</accession>
<name>A0A843VLV3_COLES</name>
<feature type="non-terminal residue" evidence="2">
    <location>
        <position position="1"/>
    </location>
</feature>
<evidence type="ECO:0000313" key="3">
    <source>
        <dbReference type="Proteomes" id="UP000652761"/>
    </source>
</evidence>
<dbReference type="EMBL" id="NMUH01001868">
    <property type="protein sequence ID" value="MQL96036.1"/>
    <property type="molecule type" value="Genomic_DNA"/>
</dbReference>
<dbReference type="AlphaFoldDB" id="A0A843VLV3"/>
<comment type="caution">
    <text evidence="2">The sequence shown here is derived from an EMBL/GenBank/DDBJ whole genome shotgun (WGS) entry which is preliminary data.</text>
</comment>